<evidence type="ECO:0000256" key="1">
    <source>
        <dbReference type="SAM" id="Phobius"/>
    </source>
</evidence>
<feature type="transmembrane region" description="Helical" evidence="1">
    <location>
        <begin position="102"/>
        <end position="119"/>
    </location>
</feature>
<dbReference type="EMBL" id="JANFNG010000001">
    <property type="protein sequence ID" value="MCQ4079557.1"/>
    <property type="molecule type" value="Genomic_DNA"/>
</dbReference>
<feature type="transmembrane region" description="Helical" evidence="1">
    <location>
        <begin position="318"/>
        <end position="339"/>
    </location>
</feature>
<keyword evidence="1" id="KW-0472">Membrane</keyword>
<protein>
    <recommendedName>
        <fullName evidence="4">Glycosyltransferase RgtA/B/C/D-like domain-containing protein</fullName>
    </recommendedName>
</protein>
<accession>A0ABT1PPF0</accession>
<sequence length="513" mass="54681">MAVVPAVAVVLFFAYLRLSWTYPLNSDSANIELMAWDMLHGNVLLHGWSMSDVSFYTTELPQYALLEAVLGLSPGTAHVAAAMTYTLVVVVAMLLAKGRTSGAEALAGVLLVAGIMLAPQLGTGIFALVLSVGHIGTAVPVMLTWLLIDRARPRWYVPLAVSAMLAWTLIADSLVLVVGVAPLGAVCGVRAARAGWHARSGGAAAVRRALATRWYELSLAGAGLAAVVVSWAIDRTLRAMGGYQLHGVPYALAGWAPLGRHLQLTAEGLLALFGADFVGARGANLLFAVVHLAGVALALWAMALVLRRFFTGAGLIDQVLWVAVVLNVALYLPSTLVTLLNSRELAVVLPFAAVLTARALAGWRPPAAAPAAVLTAALAVVAAGYALGLAIEELHPSQPPANARLAAWLVRHHLTDGLGGYWEAGIVTVDSGRQVRIRALAPNLERYTWESKDSWYDPERDHADFLVTDSASGFFNHWEPAHDAVLARFGPPVRTYHVGQYTVYVWDKALNVK</sequence>
<dbReference type="Proteomes" id="UP001057702">
    <property type="component" value="Unassembled WGS sequence"/>
</dbReference>
<feature type="transmembrane region" description="Helical" evidence="1">
    <location>
        <begin position="285"/>
        <end position="306"/>
    </location>
</feature>
<feature type="transmembrane region" description="Helical" evidence="1">
    <location>
        <begin position="125"/>
        <end position="148"/>
    </location>
</feature>
<name>A0ABT1PPF0_9ACTN</name>
<evidence type="ECO:0008006" key="4">
    <source>
        <dbReference type="Google" id="ProtNLM"/>
    </source>
</evidence>
<organism evidence="2 3">
    <name type="scientific">Streptomyces humicola</name>
    <dbReference type="NCBI Taxonomy" id="2953240"/>
    <lineage>
        <taxon>Bacteria</taxon>
        <taxon>Bacillati</taxon>
        <taxon>Actinomycetota</taxon>
        <taxon>Actinomycetes</taxon>
        <taxon>Kitasatosporales</taxon>
        <taxon>Streptomycetaceae</taxon>
        <taxon>Streptomyces</taxon>
    </lineage>
</organism>
<evidence type="ECO:0000313" key="2">
    <source>
        <dbReference type="EMBL" id="MCQ4079557.1"/>
    </source>
</evidence>
<gene>
    <name evidence="2" type="ORF">NGB36_02805</name>
</gene>
<feature type="transmembrane region" description="Helical" evidence="1">
    <location>
        <begin position="214"/>
        <end position="233"/>
    </location>
</feature>
<feature type="transmembrane region" description="Helical" evidence="1">
    <location>
        <begin position="345"/>
        <end position="361"/>
    </location>
</feature>
<feature type="transmembrane region" description="Helical" evidence="1">
    <location>
        <begin position="368"/>
        <end position="391"/>
    </location>
</feature>
<proteinExistence type="predicted"/>
<comment type="caution">
    <text evidence="2">The sequence shown here is derived from an EMBL/GenBank/DDBJ whole genome shotgun (WGS) entry which is preliminary data.</text>
</comment>
<keyword evidence="1" id="KW-0812">Transmembrane</keyword>
<evidence type="ECO:0000313" key="3">
    <source>
        <dbReference type="Proteomes" id="UP001057702"/>
    </source>
</evidence>
<keyword evidence="1" id="KW-1133">Transmembrane helix</keyword>
<dbReference type="RefSeq" id="WP_255918402.1">
    <property type="nucleotide sequence ID" value="NZ_JANFNG010000001.1"/>
</dbReference>
<reference evidence="2" key="1">
    <citation type="submission" date="2022-06" db="EMBL/GenBank/DDBJ databases">
        <title>Draft genome sequence of Streptomyces sp. RB6PN25 isolated from peat swamp forest in Thailand.</title>
        <authorList>
            <person name="Duangmal K."/>
            <person name="Klaysubun C."/>
        </authorList>
    </citation>
    <scope>NUCLEOTIDE SEQUENCE</scope>
    <source>
        <strain evidence="2">RB6PN25</strain>
    </source>
</reference>
<feature type="transmembrane region" description="Helical" evidence="1">
    <location>
        <begin position="155"/>
        <end position="170"/>
    </location>
</feature>
<keyword evidence="3" id="KW-1185">Reference proteome</keyword>
<feature type="transmembrane region" description="Helical" evidence="1">
    <location>
        <begin position="75"/>
        <end position="95"/>
    </location>
</feature>